<evidence type="ECO:0000256" key="2">
    <source>
        <dbReference type="SAM" id="Phobius"/>
    </source>
</evidence>
<proteinExistence type="predicted"/>
<reference evidence="4" key="1">
    <citation type="journal article" date="2019" name="Int. J. Syst. Evol. Microbiol.">
        <title>The Global Catalogue of Microorganisms (GCM) 10K type strain sequencing project: providing services to taxonomists for standard genome sequencing and annotation.</title>
        <authorList>
            <consortium name="The Broad Institute Genomics Platform"/>
            <consortium name="The Broad Institute Genome Sequencing Center for Infectious Disease"/>
            <person name="Wu L."/>
            <person name="Ma J."/>
        </authorList>
    </citation>
    <scope>NUCLEOTIDE SEQUENCE [LARGE SCALE GENOMIC DNA]</scope>
    <source>
        <strain evidence="4">LMG 29894</strain>
    </source>
</reference>
<keyword evidence="2" id="KW-1133">Transmembrane helix</keyword>
<keyword evidence="1" id="KW-0175">Coiled coil</keyword>
<dbReference type="Proteomes" id="UP001595791">
    <property type="component" value="Unassembled WGS sequence"/>
</dbReference>
<accession>A0ABV8MVR7</accession>
<feature type="transmembrane region" description="Helical" evidence="2">
    <location>
        <begin position="21"/>
        <end position="39"/>
    </location>
</feature>
<evidence type="ECO:0000256" key="1">
    <source>
        <dbReference type="SAM" id="Coils"/>
    </source>
</evidence>
<dbReference type="EMBL" id="JBHSBU010000002">
    <property type="protein sequence ID" value="MFC4161757.1"/>
    <property type="molecule type" value="Genomic_DNA"/>
</dbReference>
<keyword evidence="2" id="KW-0812">Transmembrane</keyword>
<protein>
    <submittedName>
        <fullName evidence="3">Type II secretion system protein GspM</fullName>
    </submittedName>
</protein>
<keyword evidence="2" id="KW-0472">Membrane</keyword>
<sequence length="217" mass="24171">MKERWQRLAQAFNQRERRERAILLGCVIVLALFLFYRVGIEPAERRIAQARQNAANHQAQITQLEATRSQLEAQAAIDPNAAARQQLQALERDIAARHVKLGQQGARGAEALVQALDEALAGAEGLTLGRIEALPAEPLAAASGPSDKPTGPVLYRHRLRVAVSGAYPALQRYVEQLEQRAPEVAWQRLELKVERWPVSVLTLEWAIISREARWLGA</sequence>
<evidence type="ECO:0000313" key="4">
    <source>
        <dbReference type="Proteomes" id="UP001595791"/>
    </source>
</evidence>
<dbReference type="Pfam" id="PF04612">
    <property type="entry name" value="T2SSM"/>
    <property type="match status" value="1"/>
</dbReference>
<gene>
    <name evidence="3" type="primary">gspM</name>
    <name evidence="3" type="ORF">ACFOW7_20685</name>
</gene>
<name>A0ABV8MVR7_9NEIS</name>
<evidence type="ECO:0000313" key="3">
    <source>
        <dbReference type="EMBL" id="MFC4161757.1"/>
    </source>
</evidence>
<keyword evidence="4" id="KW-1185">Reference proteome</keyword>
<dbReference type="RefSeq" id="WP_378168240.1">
    <property type="nucleotide sequence ID" value="NZ_JBHSBU010000002.1"/>
</dbReference>
<dbReference type="InterPro" id="IPR007690">
    <property type="entry name" value="T2SS_GspM"/>
</dbReference>
<feature type="coiled-coil region" evidence="1">
    <location>
        <begin position="40"/>
        <end position="74"/>
    </location>
</feature>
<organism evidence="3 4">
    <name type="scientific">Chitinimonas lacunae</name>
    <dbReference type="NCBI Taxonomy" id="1963018"/>
    <lineage>
        <taxon>Bacteria</taxon>
        <taxon>Pseudomonadati</taxon>
        <taxon>Pseudomonadota</taxon>
        <taxon>Betaproteobacteria</taxon>
        <taxon>Neisseriales</taxon>
        <taxon>Chitinibacteraceae</taxon>
        <taxon>Chitinimonas</taxon>
    </lineage>
</organism>
<comment type="caution">
    <text evidence="3">The sequence shown here is derived from an EMBL/GenBank/DDBJ whole genome shotgun (WGS) entry which is preliminary data.</text>
</comment>